<feature type="binding site" evidence="5">
    <location>
        <position position="146"/>
    </location>
    <ligand>
        <name>S-adenosyl-L-methionine</name>
        <dbReference type="ChEBI" id="CHEBI:59789"/>
    </ligand>
</feature>
<comment type="similarity">
    <text evidence="5">Belongs to the protein N5-glutamine methyltransferase family. PrmC subfamily.</text>
</comment>
<dbReference type="InterPro" id="IPR007848">
    <property type="entry name" value="Small_mtfrase_dom"/>
</dbReference>
<sequence length="283" mass="31952">MEKTLKDIRFEITGALDNAGFENPIDEARWLLAYVLGKEASYITLNLEEIFPQDLALKLEETLRRRLAHEPLSRIRGCREFWSLEFDLNHETLDPRPDSEILVETVLGLLQHKSNPYKILDLGTGTGCLLISLLKELPNAFGVGMDCSLSAINMARHNAKKLGTEGRASFFQGSWSAALSGYFDIIISNPPYIPYRDKETLSEEVSKYDPCRALYGGEDGYDCYRALAQDLFRIVSKQGFIALELGMGQRYEVQCIFQGLGYHVLDVKKDLQGIERVILFSVA</sequence>
<evidence type="ECO:0000259" key="6">
    <source>
        <dbReference type="Pfam" id="PF05175"/>
    </source>
</evidence>
<feature type="binding site" evidence="5">
    <location>
        <position position="189"/>
    </location>
    <ligand>
        <name>S-adenosyl-L-methionine</name>
        <dbReference type="ChEBI" id="CHEBI:59789"/>
    </ligand>
</feature>
<comment type="function">
    <text evidence="5">Methylates the class 1 translation termination release factors RF1/PrfA and RF2/PrfB on the glutamine residue of the universally conserved GGQ motif.</text>
</comment>
<evidence type="ECO:0000256" key="3">
    <source>
        <dbReference type="ARBA" id="ARBA00022691"/>
    </source>
</evidence>
<dbReference type="Pfam" id="PF05175">
    <property type="entry name" value="MTS"/>
    <property type="match status" value="1"/>
</dbReference>
<reference evidence="8 9" key="1">
    <citation type="journal article" date="2024" name="Environ. Microbiol.">
        <title>Novel evolutionary insights on the interactions of the Holosporales (Alphaproteobacteria) with eukaryotic hosts from comparative genomics.</title>
        <authorList>
            <person name="Giovannini M."/>
            <person name="Petroni G."/>
            <person name="Castelli M."/>
        </authorList>
    </citation>
    <scope>NUCLEOTIDE SEQUENCE [LARGE SCALE GENOMIC DNA]</scope>
    <source>
        <strain evidence="8 9">US_Bl 15I1</strain>
    </source>
</reference>
<dbReference type="InterPro" id="IPR050320">
    <property type="entry name" value="N5-glutamine_MTase"/>
</dbReference>
<dbReference type="GO" id="GO:0008168">
    <property type="term" value="F:methyltransferase activity"/>
    <property type="evidence" value="ECO:0007669"/>
    <property type="project" value="UniProtKB-KW"/>
</dbReference>
<keyword evidence="1 5" id="KW-0489">Methyltransferase</keyword>
<organism evidence="8 9">
    <name type="scientific">Candidatus Bealeia paramacronuclearis</name>
    <dbReference type="NCBI Taxonomy" id="1921001"/>
    <lineage>
        <taxon>Bacteria</taxon>
        <taxon>Pseudomonadati</taxon>
        <taxon>Pseudomonadota</taxon>
        <taxon>Alphaproteobacteria</taxon>
        <taxon>Holosporales</taxon>
        <taxon>Holosporaceae</taxon>
        <taxon>Candidatus Bealeia</taxon>
    </lineage>
</organism>
<dbReference type="RefSeq" id="WP_331255579.1">
    <property type="nucleotide sequence ID" value="NZ_CP133270.1"/>
</dbReference>
<dbReference type="Proteomes" id="UP001330434">
    <property type="component" value="Chromosome"/>
</dbReference>
<dbReference type="EMBL" id="CP133270">
    <property type="protein sequence ID" value="WVX66755.1"/>
    <property type="molecule type" value="Genomic_DNA"/>
</dbReference>
<dbReference type="CDD" id="cd02440">
    <property type="entry name" value="AdoMet_MTases"/>
    <property type="match status" value="1"/>
</dbReference>
<feature type="domain" description="Methyltransferase small" evidence="6">
    <location>
        <begin position="110"/>
        <end position="193"/>
    </location>
</feature>
<feature type="domain" description="Release factor glutamine methyltransferase N-terminal" evidence="7">
    <location>
        <begin position="13"/>
        <end position="77"/>
    </location>
</feature>
<dbReference type="Gene3D" id="3.40.50.150">
    <property type="entry name" value="Vaccinia Virus protein VP39"/>
    <property type="match status" value="1"/>
</dbReference>
<evidence type="ECO:0000313" key="9">
    <source>
        <dbReference type="Proteomes" id="UP001330434"/>
    </source>
</evidence>
<dbReference type="SUPFAM" id="SSF53335">
    <property type="entry name" value="S-adenosyl-L-methionine-dependent methyltransferases"/>
    <property type="match status" value="1"/>
</dbReference>
<proteinExistence type="inferred from homology"/>
<evidence type="ECO:0000313" key="8">
    <source>
        <dbReference type="EMBL" id="WVX66755.1"/>
    </source>
</evidence>
<evidence type="ECO:0000256" key="1">
    <source>
        <dbReference type="ARBA" id="ARBA00022603"/>
    </source>
</evidence>
<dbReference type="Gene3D" id="1.10.8.10">
    <property type="entry name" value="DNA helicase RuvA subunit, C-terminal domain"/>
    <property type="match status" value="1"/>
</dbReference>
<feature type="binding site" evidence="5">
    <location>
        <begin position="123"/>
        <end position="127"/>
    </location>
    <ligand>
        <name>S-adenosyl-L-methionine</name>
        <dbReference type="ChEBI" id="CHEBI:59789"/>
    </ligand>
</feature>
<dbReference type="InterPro" id="IPR029063">
    <property type="entry name" value="SAM-dependent_MTases_sf"/>
</dbReference>
<dbReference type="HAMAP" id="MF_02126">
    <property type="entry name" value="RF_methyltr_PrmC"/>
    <property type="match status" value="1"/>
</dbReference>
<keyword evidence="2 5" id="KW-0808">Transferase</keyword>
<dbReference type="InterPro" id="IPR040758">
    <property type="entry name" value="PrmC_N"/>
</dbReference>
<feature type="binding site" evidence="5">
    <location>
        <position position="175"/>
    </location>
    <ligand>
        <name>S-adenosyl-L-methionine</name>
        <dbReference type="ChEBI" id="CHEBI:59789"/>
    </ligand>
</feature>
<dbReference type="PROSITE" id="PS00092">
    <property type="entry name" value="N6_MTASE"/>
    <property type="match status" value="1"/>
</dbReference>
<evidence type="ECO:0000256" key="2">
    <source>
        <dbReference type="ARBA" id="ARBA00022679"/>
    </source>
</evidence>
<name>A0ABZ2C4U3_9PROT</name>
<comment type="catalytic activity">
    <reaction evidence="4 5">
        <text>L-glutaminyl-[peptide chain release factor] + S-adenosyl-L-methionine = N(5)-methyl-L-glutaminyl-[peptide chain release factor] + S-adenosyl-L-homocysteine + H(+)</text>
        <dbReference type="Rhea" id="RHEA:42896"/>
        <dbReference type="Rhea" id="RHEA-COMP:10271"/>
        <dbReference type="Rhea" id="RHEA-COMP:10272"/>
        <dbReference type="ChEBI" id="CHEBI:15378"/>
        <dbReference type="ChEBI" id="CHEBI:30011"/>
        <dbReference type="ChEBI" id="CHEBI:57856"/>
        <dbReference type="ChEBI" id="CHEBI:59789"/>
        <dbReference type="ChEBI" id="CHEBI:61891"/>
        <dbReference type="EC" id="2.1.1.297"/>
    </reaction>
</comment>
<keyword evidence="3 5" id="KW-0949">S-adenosyl-L-methionine</keyword>
<evidence type="ECO:0000256" key="4">
    <source>
        <dbReference type="ARBA" id="ARBA00048391"/>
    </source>
</evidence>
<evidence type="ECO:0000259" key="7">
    <source>
        <dbReference type="Pfam" id="PF17827"/>
    </source>
</evidence>
<dbReference type="InterPro" id="IPR002052">
    <property type="entry name" value="DNA_methylase_N6_adenine_CS"/>
</dbReference>
<dbReference type="Pfam" id="PF17827">
    <property type="entry name" value="PrmC_N"/>
    <property type="match status" value="1"/>
</dbReference>
<keyword evidence="9" id="KW-1185">Reference proteome</keyword>
<dbReference type="InterPro" id="IPR004556">
    <property type="entry name" value="HemK-like"/>
</dbReference>
<feature type="binding site" evidence="5">
    <location>
        <begin position="189"/>
        <end position="192"/>
    </location>
    <ligand>
        <name>substrate</name>
    </ligand>
</feature>
<dbReference type="NCBIfam" id="TIGR00536">
    <property type="entry name" value="hemK_fam"/>
    <property type="match status" value="1"/>
</dbReference>
<dbReference type="PANTHER" id="PTHR18895:SF74">
    <property type="entry name" value="MTRF1L RELEASE FACTOR GLUTAMINE METHYLTRANSFERASE"/>
    <property type="match status" value="1"/>
</dbReference>
<accession>A0ABZ2C4U3</accession>
<dbReference type="InterPro" id="IPR019874">
    <property type="entry name" value="RF_methyltr_PrmC"/>
</dbReference>
<gene>
    <name evidence="5" type="primary">prmC</name>
    <name evidence="8" type="ORF">Bealeia1_00940</name>
</gene>
<protein>
    <recommendedName>
        <fullName evidence="5">Release factor glutamine methyltransferase</fullName>
        <shortName evidence="5">RF MTase</shortName>
        <ecNumber evidence="5">2.1.1.297</ecNumber>
    </recommendedName>
    <alternativeName>
        <fullName evidence="5">N5-glutamine methyltransferase PrmC</fullName>
    </alternativeName>
    <alternativeName>
        <fullName evidence="5">Protein-(glutamine-N5) MTase PrmC</fullName>
    </alternativeName>
    <alternativeName>
        <fullName evidence="5">Protein-glutamine N-methyltransferase PrmC</fullName>
    </alternativeName>
</protein>
<dbReference type="PANTHER" id="PTHR18895">
    <property type="entry name" value="HEMK METHYLTRANSFERASE"/>
    <property type="match status" value="1"/>
</dbReference>
<dbReference type="NCBIfam" id="TIGR03534">
    <property type="entry name" value="RF_mod_PrmC"/>
    <property type="match status" value="1"/>
</dbReference>
<evidence type="ECO:0000256" key="5">
    <source>
        <dbReference type="HAMAP-Rule" id="MF_02126"/>
    </source>
</evidence>
<dbReference type="EC" id="2.1.1.297" evidence="5"/>
<dbReference type="GO" id="GO:0032259">
    <property type="term" value="P:methylation"/>
    <property type="evidence" value="ECO:0007669"/>
    <property type="project" value="UniProtKB-KW"/>
</dbReference>